<keyword evidence="11" id="KW-0479">Metal-binding</keyword>
<dbReference type="GO" id="GO:0004222">
    <property type="term" value="F:metalloendopeptidase activity"/>
    <property type="evidence" value="ECO:0007669"/>
    <property type="project" value="InterPro"/>
</dbReference>
<comment type="cofactor">
    <cofactor evidence="1 11">
        <name>Zn(2+)</name>
        <dbReference type="ChEBI" id="CHEBI:29105"/>
    </cofactor>
</comment>
<sequence length="359" mass="38586">MTLIIFIIVLAILVLAHEWGHFMAAKKSGLTVEEFGFGFPPKIFSFKKGETTYSVNLLPLGGFVKILGEDGNNTDNPKSFSSKSAGIRGLITVSGVAMNFILAVFLLIVGFNIGLPQIIDENNKALAKNINIQIVAIVPNSPAEIAGIKLGDSIKNFSAKGGSAFGGDEIIDFQNFVNSHKGKEIALKIQRGKDNLEIKAIPRINPPEGEGALGIALAKTGTVSYPWYQSVWLGLKSSLIITWEIIKGFFNLIKNILIAGKIPQEISGPVGIAVLTGQAANLGFIYLLQLVALISLNLTVLNLLPFPALDGGRLLFLAIEKIKGSKVNPKIENAIHGLGLALLLALAILITYRDILRLR</sequence>
<evidence type="ECO:0000256" key="8">
    <source>
        <dbReference type="ARBA" id="ARBA00022989"/>
    </source>
</evidence>
<evidence type="ECO:0000256" key="5">
    <source>
        <dbReference type="ARBA" id="ARBA00022692"/>
    </source>
</evidence>
<evidence type="ECO:0000256" key="2">
    <source>
        <dbReference type="ARBA" id="ARBA00004141"/>
    </source>
</evidence>
<keyword evidence="5 11" id="KW-0812">Transmembrane</keyword>
<dbReference type="EMBL" id="LCDB01000009">
    <property type="protein sequence ID" value="KKS44379.1"/>
    <property type="molecule type" value="Genomic_DNA"/>
</dbReference>
<accession>A0A0G0Z6V1</accession>
<comment type="subcellular location">
    <subcellularLocation>
        <location evidence="2">Membrane</location>
        <topology evidence="2">Multi-pass membrane protein</topology>
    </subcellularLocation>
</comment>
<dbReference type="InterPro" id="IPR036034">
    <property type="entry name" value="PDZ_sf"/>
</dbReference>
<dbReference type="AlphaFoldDB" id="A0A0G0Z6V1"/>
<evidence type="ECO:0000256" key="1">
    <source>
        <dbReference type="ARBA" id="ARBA00001947"/>
    </source>
</evidence>
<gene>
    <name evidence="13" type="ORF">UV07_C0009G0038</name>
</gene>
<dbReference type="InterPro" id="IPR004387">
    <property type="entry name" value="Pept_M50_Zn"/>
</dbReference>
<name>A0A0G0Z6V1_9BACT</name>
<dbReference type="NCBIfam" id="TIGR00054">
    <property type="entry name" value="RIP metalloprotease RseP"/>
    <property type="match status" value="1"/>
</dbReference>
<evidence type="ECO:0000256" key="6">
    <source>
        <dbReference type="ARBA" id="ARBA00022801"/>
    </source>
</evidence>
<feature type="transmembrane region" description="Helical" evidence="11">
    <location>
        <begin position="90"/>
        <end position="115"/>
    </location>
</feature>
<evidence type="ECO:0000256" key="9">
    <source>
        <dbReference type="ARBA" id="ARBA00023049"/>
    </source>
</evidence>
<keyword evidence="10 11" id="KW-0472">Membrane</keyword>
<evidence type="ECO:0000256" key="11">
    <source>
        <dbReference type="RuleBase" id="RU362031"/>
    </source>
</evidence>
<evidence type="ECO:0000256" key="7">
    <source>
        <dbReference type="ARBA" id="ARBA00022833"/>
    </source>
</evidence>
<keyword evidence="8 11" id="KW-1133">Transmembrane helix</keyword>
<feature type="transmembrane region" description="Helical" evidence="11">
    <location>
        <begin position="334"/>
        <end position="352"/>
    </location>
</feature>
<evidence type="ECO:0000259" key="12">
    <source>
        <dbReference type="Pfam" id="PF02163"/>
    </source>
</evidence>
<proteinExistence type="inferred from homology"/>
<evidence type="ECO:0000256" key="10">
    <source>
        <dbReference type="ARBA" id="ARBA00023136"/>
    </source>
</evidence>
<feature type="domain" description="Peptidase M50" evidence="12">
    <location>
        <begin position="6"/>
        <end position="346"/>
    </location>
</feature>
<dbReference type="GO" id="GO:0016020">
    <property type="term" value="C:membrane"/>
    <property type="evidence" value="ECO:0007669"/>
    <property type="project" value="UniProtKB-SubCell"/>
</dbReference>
<protein>
    <recommendedName>
        <fullName evidence="11">Zinc metalloprotease</fullName>
        <ecNumber evidence="11">3.4.24.-</ecNumber>
    </recommendedName>
</protein>
<dbReference type="GO" id="GO:0006508">
    <property type="term" value="P:proteolysis"/>
    <property type="evidence" value="ECO:0007669"/>
    <property type="project" value="UniProtKB-KW"/>
</dbReference>
<reference evidence="13 14" key="1">
    <citation type="journal article" date="2015" name="Nature">
        <title>rRNA introns, odd ribosomes, and small enigmatic genomes across a large radiation of phyla.</title>
        <authorList>
            <person name="Brown C.T."/>
            <person name="Hug L.A."/>
            <person name="Thomas B.C."/>
            <person name="Sharon I."/>
            <person name="Castelle C.J."/>
            <person name="Singh A."/>
            <person name="Wilkins M.J."/>
            <person name="Williams K.H."/>
            <person name="Banfield J.F."/>
        </authorList>
    </citation>
    <scope>NUCLEOTIDE SEQUENCE [LARGE SCALE GENOMIC DNA]</scope>
</reference>
<dbReference type="CDD" id="cd06163">
    <property type="entry name" value="S2P-M50_PDZ_RseP-like"/>
    <property type="match status" value="1"/>
</dbReference>
<dbReference type="SUPFAM" id="SSF50156">
    <property type="entry name" value="PDZ domain-like"/>
    <property type="match status" value="1"/>
</dbReference>
<evidence type="ECO:0000313" key="13">
    <source>
        <dbReference type="EMBL" id="KKS44379.1"/>
    </source>
</evidence>
<organism evidence="13 14">
    <name type="scientific">Candidatus Azambacteria bacterium GW2011_GWB1_42_17</name>
    <dbReference type="NCBI Taxonomy" id="1618615"/>
    <lineage>
        <taxon>Bacteria</taxon>
        <taxon>Candidatus Azamiibacteriota</taxon>
    </lineage>
</organism>
<dbReference type="EC" id="3.4.24.-" evidence="11"/>
<dbReference type="Proteomes" id="UP000033986">
    <property type="component" value="Unassembled WGS sequence"/>
</dbReference>
<dbReference type="PANTHER" id="PTHR42837">
    <property type="entry name" value="REGULATOR OF SIGMA-E PROTEASE RSEP"/>
    <property type="match status" value="1"/>
</dbReference>
<keyword evidence="9 11" id="KW-0482">Metalloprotease</keyword>
<keyword evidence="7 11" id="KW-0862">Zinc</keyword>
<evidence type="ECO:0000256" key="3">
    <source>
        <dbReference type="ARBA" id="ARBA00007931"/>
    </source>
</evidence>
<keyword evidence="4 13" id="KW-0645">Protease</keyword>
<keyword evidence="6 11" id="KW-0378">Hydrolase</keyword>
<dbReference type="PANTHER" id="PTHR42837:SF2">
    <property type="entry name" value="MEMBRANE METALLOPROTEASE ARASP2, CHLOROPLASTIC-RELATED"/>
    <property type="match status" value="1"/>
</dbReference>
<feature type="transmembrane region" description="Helical" evidence="11">
    <location>
        <begin position="284"/>
        <end position="304"/>
    </location>
</feature>
<dbReference type="GO" id="GO:0046872">
    <property type="term" value="F:metal ion binding"/>
    <property type="evidence" value="ECO:0007669"/>
    <property type="project" value="UniProtKB-KW"/>
</dbReference>
<comment type="similarity">
    <text evidence="3 11">Belongs to the peptidase M50B family.</text>
</comment>
<dbReference type="InterPro" id="IPR008915">
    <property type="entry name" value="Peptidase_M50"/>
</dbReference>
<comment type="caution">
    <text evidence="13">The sequence shown here is derived from an EMBL/GenBank/DDBJ whole genome shotgun (WGS) entry which is preliminary data.</text>
</comment>
<dbReference type="Gene3D" id="2.30.42.10">
    <property type="match status" value="1"/>
</dbReference>
<evidence type="ECO:0000313" key="14">
    <source>
        <dbReference type="Proteomes" id="UP000033986"/>
    </source>
</evidence>
<dbReference type="Pfam" id="PF02163">
    <property type="entry name" value="Peptidase_M50"/>
    <property type="match status" value="1"/>
</dbReference>
<evidence type="ECO:0000256" key="4">
    <source>
        <dbReference type="ARBA" id="ARBA00022670"/>
    </source>
</evidence>